<evidence type="ECO:0000313" key="2">
    <source>
        <dbReference type="Proteomes" id="UP000523007"/>
    </source>
</evidence>
<name>A0A7W7W0B7_9ACTN</name>
<evidence type="ECO:0000313" key="1">
    <source>
        <dbReference type="EMBL" id="MBB4929446.1"/>
    </source>
</evidence>
<accession>A0A7W7W0B7</accession>
<dbReference type="AlphaFoldDB" id="A0A7W7W0B7"/>
<sequence>MCAFRTIRPGPRGTLAALPGARTVGERHGTKYYWQTGQSHPMSRAVWMAANRLPVPVLAIAPDR</sequence>
<protein>
    <submittedName>
        <fullName evidence="1">Uncharacterized protein</fullName>
    </submittedName>
</protein>
<proteinExistence type="predicted"/>
<keyword evidence="2" id="KW-1185">Reference proteome</keyword>
<gene>
    <name evidence="1" type="ORF">F4561_000266</name>
</gene>
<organism evidence="1 2">
    <name type="scientific">Lipingzhangella halophila</name>
    <dbReference type="NCBI Taxonomy" id="1783352"/>
    <lineage>
        <taxon>Bacteria</taxon>
        <taxon>Bacillati</taxon>
        <taxon>Actinomycetota</taxon>
        <taxon>Actinomycetes</taxon>
        <taxon>Streptosporangiales</taxon>
        <taxon>Nocardiopsidaceae</taxon>
        <taxon>Lipingzhangella</taxon>
    </lineage>
</organism>
<reference evidence="1 2" key="1">
    <citation type="submission" date="2020-08" db="EMBL/GenBank/DDBJ databases">
        <title>Sequencing the genomes of 1000 actinobacteria strains.</title>
        <authorList>
            <person name="Klenk H.-P."/>
        </authorList>
    </citation>
    <scope>NUCLEOTIDE SEQUENCE [LARGE SCALE GENOMIC DNA]</scope>
    <source>
        <strain evidence="1 2">DSM 102030</strain>
    </source>
</reference>
<dbReference type="EMBL" id="JACHJT010000001">
    <property type="protein sequence ID" value="MBB4929446.1"/>
    <property type="molecule type" value="Genomic_DNA"/>
</dbReference>
<dbReference type="Proteomes" id="UP000523007">
    <property type="component" value="Unassembled WGS sequence"/>
</dbReference>
<comment type="caution">
    <text evidence="1">The sequence shown here is derived from an EMBL/GenBank/DDBJ whole genome shotgun (WGS) entry which is preliminary data.</text>
</comment>